<feature type="region of interest" description="Disordered" evidence="1">
    <location>
        <begin position="82"/>
        <end position="108"/>
    </location>
</feature>
<keyword evidence="4" id="KW-1185">Reference proteome</keyword>
<keyword evidence="2" id="KW-0472">Membrane</keyword>
<evidence type="ECO:0000256" key="2">
    <source>
        <dbReference type="SAM" id="Phobius"/>
    </source>
</evidence>
<name>Q54XJ9_DICDI</name>
<keyword evidence="2" id="KW-0812">Transmembrane</keyword>
<dbReference type="Proteomes" id="UP000002195">
    <property type="component" value="Unassembled WGS sequence"/>
</dbReference>
<sequence>MIHHKKSKSLYWFFVGILYILIWETIICIAYKEIESEKQVYRDISKSIFQNLQESIDRQSKDNNNNNNNYGINDEDDNIIRIDKPINEPDSPSPSPSKIITTTTTTPDSLSKLSSKFEPSSIVKDLVSDLPPFYFSFNVTNSSMTLPMNMTWDKFNVSDINISAPHIEFPLDFSASNMTFNISVEAETFPIAMNLIANKSDVPISLGIYGADSIPVTLNVGKMEAPLLNYFFFAIFGSINGILLIWVIIQQICIQNLKKRLDTIDISNDVLKGKRYKRGNVWYKSINSDDVTSDNEILNNGRSSNRDQIIDINNTDNNNNNNNMNQSLISICKQCGQTNGKTKFCFDCGSSLIN</sequence>
<dbReference type="FunCoup" id="Q54XJ9">
    <property type="interactions" value="435"/>
</dbReference>
<feature type="transmembrane region" description="Helical" evidence="2">
    <location>
        <begin position="12"/>
        <end position="31"/>
    </location>
</feature>
<proteinExistence type="predicted"/>
<dbReference type="KEGG" id="ddi:DDB_G0278891"/>
<gene>
    <name evidence="3" type="ORF">DDB_G0278891</name>
</gene>
<dbReference type="AlphaFoldDB" id="Q54XJ9"/>
<dbReference type="eggNOG" id="ENOG502REE1">
    <property type="taxonomic scope" value="Eukaryota"/>
</dbReference>
<feature type="transmembrane region" description="Helical" evidence="2">
    <location>
        <begin position="227"/>
        <end position="249"/>
    </location>
</feature>
<evidence type="ECO:0000313" key="3">
    <source>
        <dbReference type="EMBL" id="EAL68047.1"/>
    </source>
</evidence>
<dbReference type="PaxDb" id="44689-DDB0206265"/>
<dbReference type="EMBL" id="AAFI02000024">
    <property type="protein sequence ID" value="EAL68047.1"/>
    <property type="molecule type" value="Genomic_DNA"/>
</dbReference>
<dbReference type="HOGENOM" id="CLU_783963_0_0_1"/>
<keyword evidence="2" id="KW-1133">Transmembrane helix</keyword>
<comment type="caution">
    <text evidence="3">The sequence shown here is derived from an EMBL/GenBank/DDBJ whole genome shotgun (WGS) entry which is preliminary data.</text>
</comment>
<dbReference type="GeneID" id="8621764"/>
<evidence type="ECO:0000256" key="1">
    <source>
        <dbReference type="SAM" id="MobiDB-lite"/>
    </source>
</evidence>
<evidence type="ECO:0000313" key="4">
    <source>
        <dbReference type="Proteomes" id="UP000002195"/>
    </source>
</evidence>
<dbReference type="VEuPathDB" id="AmoebaDB:DDB_G0278891"/>
<dbReference type="dictyBase" id="DDB_G0278891"/>
<dbReference type="OMA" id="GKTKFCF"/>
<dbReference type="InParanoid" id="Q54XJ9"/>
<accession>Q54XJ9</accession>
<feature type="compositionally biased region" description="Low complexity" evidence="1">
    <location>
        <begin position="96"/>
        <end position="108"/>
    </location>
</feature>
<dbReference type="RefSeq" id="XP_647804.1">
    <property type="nucleotide sequence ID" value="XM_642712.1"/>
</dbReference>
<organism evidence="3 4">
    <name type="scientific">Dictyostelium discoideum</name>
    <name type="common">Social amoeba</name>
    <dbReference type="NCBI Taxonomy" id="44689"/>
    <lineage>
        <taxon>Eukaryota</taxon>
        <taxon>Amoebozoa</taxon>
        <taxon>Evosea</taxon>
        <taxon>Eumycetozoa</taxon>
        <taxon>Dictyostelia</taxon>
        <taxon>Dictyosteliales</taxon>
        <taxon>Dictyosteliaceae</taxon>
        <taxon>Dictyostelium</taxon>
    </lineage>
</organism>
<protein>
    <submittedName>
        <fullName evidence="3">Uncharacterized protein</fullName>
    </submittedName>
</protein>
<reference evidence="3 4" key="1">
    <citation type="journal article" date="2005" name="Nature">
        <title>The genome of the social amoeba Dictyostelium discoideum.</title>
        <authorList>
            <consortium name="The Dictyostelium discoideum Sequencing Consortium"/>
            <person name="Eichinger L."/>
            <person name="Pachebat J.A."/>
            <person name="Glockner G."/>
            <person name="Rajandream M.A."/>
            <person name="Sucgang R."/>
            <person name="Berriman M."/>
            <person name="Song J."/>
            <person name="Olsen R."/>
            <person name="Szafranski K."/>
            <person name="Xu Q."/>
            <person name="Tunggal B."/>
            <person name="Kummerfeld S."/>
            <person name="Madera M."/>
            <person name="Konfortov B.A."/>
            <person name="Rivero F."/>
            <person name="Bankier A.T."/>
            <person name="Lehmann R."/>
            <person name="Hamlin N."/>
            <person name="Davies R."/>
            <person name="Gaudet P."/>
            <person name="Fey P."/>
            <person name="Pilcher K."/>
            <person name="Chen G."/>
            <person name="Saunders D."/>
            <person name="Sodergren E."/>
            <person name="Davis P."/>
            <person name="Kerhornou A."/>
            <person name="Nie X."/>
            <person name="Hall N."/>
            <person name="Anjard C."/>
            <person name="Hemphill L."/>
            <person name="Bason N."/>
            <person name="Farbrother P."/>
            <person name="Desany B."/>
            <person name="Just E."/>
            <person name="Morio T."/>
            <person name="Rost R."/>
            <person name="Churcher C."/>
            <person name="Cooper J."/>
            <person name="Haydock S."/>
            <person name="van Driessche N."/>
            <person name="Cronin A."/>
            <person name="Goodhead I."/>
            <person name="Muzny D."/>
            <person name="Mourier T."/>
            <person name="Pain A."/>
            <person name="Lu M."/>
            <person name="Harper D."/>
            <person name="Lindsay R."/>
            <person name="Hauser H."/>
            <person name="James K."/>
            <person name="Quiles M."/>
            <person name="Madan Babu M."/>
            <person name="Saito T."/>
            <person name="Buchrieser C."/>
            <person name="Wardroper A."/>
            <person name="Felder M."/>
            <person name="Thangavelu M."/>
            <person name="Johnson D."/>
            <person name="Knights A."/>
            <person name="Loulseged H."/>
            <person name="Mungall K."/>
            <person name="Oliver K."/>
            <person name="Price C."/>
            <person name="Quail M.A."/>
            <person name="Urushihara H."/>
            <person name="Hernandez J."/>
            <person name="Rabbinowitsch E."/>
            <person name="Steffen D."/>
            <person name="Sanders M."/>
            <person name="Ma J."/>
            <person name="Kohara Y."/>
            <person name="Sharp S."/>
            <person name="Simmonds M."/>
            <person name="Spiegler S."/>
            <person name="Tivey A."/>
            <person name="Sugano S."/>
            <person name="White B."/>
            <person name="Walker D."/>
            <person name="Woodward J."/>
            <person name="Winckler T."/>
            <person name="Tanaka Y."/>
            <person name="Shaulsky G."/>
            <person name="Schleicher M."/>
            <person name="Weinstock G."/>
            <person name="Rosenthal A."/>
            <person name="Cox E.C."/>
            <person name="Chisholm R.L."/>
            <person name="Gibbs R."/>
            <person name="Loomis W.F."/>
            <person name="Platzer M."/>
            <person name="Kay R.R."/>
            <person name="Williams J."/>
            <person name="Dear P.H."/>
            <person name="Noegel A.A."/>
            <person name="Barrell B."/>
            <person name="Kuspa A."/>
        </authorList>
    </citation>
    <scope>NUCLEOTIDE SEQUENCE [LARGE SCALE GENOMIC DNA]</scope>
    <source>
        <strain evidence="3 4">AX4</strain>
    </source>
</reference>